<evidence type="ECO:0000256" key="6">
    <source>
        <dbReference type="ARBA" id="ARBA00022670"/>
    </source>
</evidence>
<dbReference type="SUPFAM" id="SSF55031">
    <property type="entry name" value="Bacterial exopeptidase dimerisation domain"/>
    <property type="match status" value="1"/>
</dbReference>
<protein>
    <submittedName>
        <fullName evidence="18">LAFE_0G04214g1_1</fullName>
    </submittedName>
</protein>
<dbReference type="Pfam" id="PF01546">
    <property type="entry name" value="Peptidase_M20"/>
    <property type="match status" value="1"/>
</dbReference>
<evidence type="ECO:0000259" key="17">
    <source>
        <dbReference type="Pfam" id="PF07687"/>
    </source>
</evidence>
<keyword evidence="13" id="KW-0472">Membrane</keyword>
<feature type="binding site" evidence="16">
    <location>
        <position position="540"/>
    </location>
    <ligand>
        <name>Zn(2+)</name>
        <dbReference type="ChEBI" id="CHEBI:29105"/>
        <label>1</label>
    </ligand>
</feature>
<keyword evidence="10 16" id="KW-0862">Zinc</keyword>
<dbReference type="Gene3D" id="3.40.630.10">
    <property type="entry name" value="Zn peptidases"/>
    <property type="match status" value="1"/>
</dbReference>
<evidence type="ECO:0000256" key="8">
    <source>
        <dbReference type="ARBA" id="ARBA00022723"/>
    </source>
</evidence>
<keyword evidence="9" id="KW-0378">Hydrolase</keyword>
<keyword evidence="12" id="KW-1133">Transmembrane helix</keyword>
<evidence type="ECO:0000256" key="16">
    <source>
        <dbReference type="PIRSR" id="PIRSR037217-2"/>
    </source>
</evidence>
<evidence type="ECO:0000256" key="14">
    <source>
        <dbReference type="ARBA" id="ARBA00023180"/>
    </source>
</evidence>
<keyword evidence="19" id="KW-1185">Reference proteome</keyword>
<feature type="binding site" evidence="16">
    <location>
        <position position="231"/>
    </location>
    <ligand>
        <name>Zn(2+)</name>
        <dbReference type="ChEBI" id="CHEBI:29105"/>
        <label>1</label>
    </ligand>
</feature>
<organism evidence="18 19">
    <name type="scientific">Lachancea fermentati</name>
    <name type="common">Zygosaccharomyces fermentati</name>
    <dbReference type="NCBI Taxonomy" id="4955"/>
    <lineage>
        <taxon>Eukaryota</taxon>
        <taxon>Fungi</taxon>
        <taxon>Dikarya</taxon>
        <taxon>Ascomycota</taxon>
        <taxon>Saccharomycotina</taxon>
        <taxon>Saccharomycetes</taxon>
        <taxon>Saccharomycetales</taxon>
        <taxon>Saccharomycetaceae</taxon>
        <taxon>Lachancea</taxon>
    </lineage>
</organism>
<dbReference type="AlphaFoldDB" id="A0A1G4MGX0"/>
<dbReference type="PANTHER" id="PTHR45962">
    <property type="entry name" value="N-FATTY-ACYL-AMINO ACID SYNTHASE/HYDROLASE PM20D1"/>
    <property type="match status" value="1"/>
</dbReference>
<feature type="binding site" evidence="16">
    <location>
        <position position="259"/>
    </location>
    <ligand>
        <name>Zn(2+)</name>
        <dbReference type="ChEBI" id="CHEBI:29105"/>
        <label>2</label>
    </ligand>
</feature>
<dbReference type="SUPFAM" id="SSF53187">
    <property type="entry name" value="Zn-dependent exopeptidases"/>
    <property type="match status" value="1"/>
</dbReference>
<keyword evidence="14" id="KW-0325">Glycoprotein</keyword>
<dbReference type="InterPro" id="IPR002933">
    <property type="entry name" value="Peptidase_M20"/>
</dbReference>
<evidence type="ECO:0000256" key="9">
    <source>
        <dbReference type="ARBA" id="ARBA00022801"/>
    </source>
</evidence>
<sequence length="569" mass="63867">MFKEYENLGSRRGSFLQANKKLLLLAAGTLLVTGTVWHTSIQSHAPSPAYSPRCGKIDPIAPEFDKSIDRIFNDPEFKMASLAKFSNSLKIPTEIQDVNPVPADNLDYYKEFFKFHDYLNETFPLVHKHLTLEKVNDVGLLYTWKGKDPSLKPMMLTAHQDVVPVNRDTIDQWTFPPFSGHYDNETDYVWGRGAGDCKNLLIAELEAVEQLITDGFTPNRTLLIALGFDEESSGILGAKSLGKFLFERYGENSIYSIVDEGGFVEKLDNNVYVAAPITGEKGYVDMEITIHGFGGHSSVPPDHTTIGVAAQLIELMESRPFDFSFTSENPFYGLLTCIAEHKRDLPEEIKYAILDAPYSEKSKGNLIKFISKQKLMRELLRTSQAVDIIRGGIKANALPEVTSFLVNHRIDVNSNVQQVIERDLGLVRAIAKRLDYGITLDGKEIIPATENGYIELQPARTLEPAPKSPVVGSPVWDLFAGTIQNVFENGHLKDEPEAEFYVTTSLVSGNTDTKYYWSLTENIYRFIGMVGLPDMFRTIHSVDEHIEMSGHLSTIAFVYEYIVNVNERA</sequence>
<evidence type="ECO:0000256" key="5">
    <source>
        <dbReference type="ARBA" id="ARBA00022645"/>
    </source>
</evidence>
<dbReference type="InterPro" id="IPR011650">
    <property type="entry name" value="Peptidase_M20_dimer"/>
</dbReference>
<evidence type="ECO:0000256" key="7">
    <source>
        <dbReference type="ARBA" id="ARBA00022692"/>
    </source>
</evidence>
<evidence type="ECO:0000256" key="13">
    <source>
        <dbReference type="ARBA" id="ARBA00023136"/>
    </source>
</evidence>
<evidence type="ECO:0000256" key="3">
    <source>
        <dbReference type="ARBA" id="ARBA00006247"/>
    </source>
</evidence>
<gene>
    <name evidence="18" type="ORF">LAFE_0G04214G</name>
</gene>
<dbReference type="GO" id="GO:0004181">
    <property type="term" value="F:metallocarboxypeptidase activity"/>
    <property type="evidence" value="ECO:0007669"/>
    <property type="project" value="InterPro"/>
</dbReference>
<dbReference type="InterPro" id="IPR036264">
    <property type="entry name" value="Bact_exopeptidase_dim_dom"/>
</dbReference>
<feature type="binding site" evidence="16">
    <location>
        <position position="159"/>
    </location>
    <ligand>
        <name>Zn(2+)</name>
        <dbReference type="ChEBI" id="CHEBI:29105"/>
        <label>2</label>
    </ligand>
</feature>
<dbReference type="GO" id="GO:0016020">
    <property type="term" value="C:membrane"/>
    <property type="evidence" value="ECO:0007669"/>
    <property type="project" value="UniProtKB-SubCell"/>
</dbReference>
<dbReference type="EMBL" id="LT598486">
    <property type="protein sequence ID" value="SCW03157.1"/>
    <property type="molecule type" value="Genomic_DNA"/>
</dbReference>
<dbReference type="FunFam" id="3.40.630.10:FF:000098">
    <property type="entry name" value="Gly-Xaa carboxypeptidase"/>
    <property type="match status" value="1"/>
</dbReference>
<keyword evidence="6" id="KW-0645">Protease</keyword>
<keyword evidence="11" id="KW-0832">Ubl conjugation</keyword>
<dbReference type="OMA" id="TIDQWTF"/>
<keyword evidence="8 16" id="KW-0479">Metal-binding</keyword>
<dbReference type="Pfam" id="PF07687">
    <property type="entry name" value="M20_dimer"/>
    <property type="match status" value="1"/>
</dbReference>
<dbReference type="PANTHER" id="PTHR45962:SF1">
    <property type="entry name" value="N-FATTY-ACYL-AMINO ACID SYNTHASE_HYDROLASE PM20D1"/>
    <property type="match status" value="1"/>
</dbReference>
<dbReference type="GO" id="GO:0051603">
    <property type="term" value="P:proteolysis involved in protein catabolic process"/>
    <property type="evidence" value="ECO:0007669"/>
    <property type="project" value="TreeGrafter"/>
</dbReference>
<dbReference type="GO" id="GO:0000328">
    <property type="term" value="C:fungal-type vacuole lumen"/>
    <property type="evidence" value="ECO:0007669"/>
    <property type="project" value="TreeGrafter"/>
</dbReference>
<proteinExistence type="inferred from homology"/>
<evidence type="ECO:0000313" key="18">
    <source>
        <dbReference type="EMBL" id="SCW03157.1"/>
    </source>
</evidence>
<feature type="active site" evidence="15">
    <location>
        <position position="161"/>
    </location>
</feature>
<dbReference type="Gene3D" id="1.10.150.900">
    <property type="match status" value="1"/>
</dbReference>
<keyword evidence="4" id="KW-1017">Isopeptide bond</keyword>
<evidence type="ECO:0000256" key="2">
    <source>
        <dbReference type="ARBA" id="ARBA00004167"/>
    </source>
</evidence>
<dbReference type="Proteomes" id="UP000190831">
    <property type="component" value="Chromosome G"/>
</dbReference>
<feature type="binding site" evidence="16">
    <location>
        <position position="196"/>
    </location>
    <ligand>
        <name>Zn(2+)</name>
        <dbReference type="ChEBI" id="CHEBI:29105"/>
        <label>2</label>
    </ligand>
</feature>
<accession>A0A1G4MGX0</accession>
<evidence type="ECO:0000256" key="15">
    <source>
        <dbReference type="PIRSR" id="PIRSR037217-1"/>
    </source>
</evidence>
<dbReference type="CDD" id="cd05674">
    <property type="entry name" value="M20_yscS"/>
    <property type="match status" value="1"/>
</dbReference>
<evidence type="ECO:0000256" key="10">
    <source>
        <dbReference type="ARBA" id="ARBA00022833"/>
    </source>
</evidence>
<evidence type="ECO:0000256" key="11">
    <source>
        <dbReference type="ARBA" id="ARBA00022843"/>
    </source>
</evidence>
<evidence type="ECO:0000256" key="1">
    <source>
        <dbReference type="ARBA" id="ARBA00001947"/>
    </source>
</evidence>
<keyword evidence="7" id="KW-0812">Transmembrane</keyword>
<feature type="domain" description="Peptidase M20 dimerisation" evidence="17">
    <location>
        <begin position="278"/>
        <end position="422"/>
    </location>
</feature>
<name>A0A1G4MGX0_LACFM</name>
<reference evidence="18 19" key="1">
    <citation type="submission" date="2016-03" db="EMBL/GenBank/DDBJ databases">
        <authorList>
            <person name="Devillers H."/>
        </authorList>
    </citation>
    <scope>NUCLEOTIDE SEQUENCE [LARGE SCALE GENOMIC DNA]</scope>
    <source>
        <strain evidence="18">CBS 6772</strain>
    </source>
</reference>
<dbReference type="InterPro" id="IPR017141">
    <property type="entry name" value="Pept_M20_carboxypep"/>
</dbReference>
<dbReference type="PIRSF" id="PIRSF037217">
    <property type="entry name" value="Carboxypeptidase_S"/>
    <property type="match status" value="1"/>
</dbReference>
<dbReference type="OrthoDB" id="3064516at2759"/>
<dbReference type="STRING" id="4955.A0A1G4MGX0"/>
<dbReference type="GO" id="GO:0046872">
    <property type="term" value="F:metal ion binding"/>
    <property type="evidence" value="ECO:0007669"/>
    <property type="project" value="UniProtKB-KW"/>
</dbReference>
<evidence type="ECO:0000313" key="19">
    <source>
        <dbReference type="Proteomes" id="UP000190831"/>
    </source>
</evidence>
<comment type="subcellular location">
    <subcellularLocation>
        <location evidence="2">Membrane</location>
        <topology evidence="2">Single-pass membrane protein</topology>
    </subcellularLocation>
</comment>
<comment type="cofactor">
    <cofactor evidence="1">
        <name>Zn(2+)</name>
        <dbReference type="ChEBI" id="CHEBI:29105"/>
    </cofactor>
</comment>
<keyword evidence="5" id="KW-0121">Carboxypeptidase</keyword>
<feature type="active site" description="Proton acceptor" evidence="15">
    <location>
        <position position="230"/>
    </location>
</feature>
<dbReference type="Gene3D" id="3.30.70.360">
    <property type="match status" value="1"/>
</dbReference>
<feature type="binding site" evidence="16">
    <location>
        <position position="196"/>
    </location>
    <ligand>
        <name>Zn(2+)</name>
        <dbReference type="ChEBI" id="CHEBI:29105"/>
        <label>1</label>
    </ligand>
</feature>
<evidence type="ECO:0000256" key="4">
    <source>
        <dbReference type="ARBA" id="ARBA00022499"/>
    </source>
</evidence>
<evidence type="ECO:0000256" key="12">
    <source>
        <dbReference type="ARBA" id="ARBA00022989"/>
    </source>
</evidence>
<comment type="similarity">
    <text evidence="3">Belongs to the peptidase M20A family.</text>
</comment>
<dbReference type="InterPro" id="IPR047177">
    <property type="entry name" value="Pept_M20A"/>
</dbReference>